<proteinExistence type="predicted"/>
<comment type="caution">
    <text evidence="1">The sequence shown here is derived from an EMBL/GenBank/DDBJ whole genome shotgun (WGS) entry which is preliminary data.</text>
</comment>
<accession>A0A3D9BSE8</accession>
<dbReference type="RefSeq" id="WP_115949157.1">
    <property type="nucleotide sequence ID" value="NZ_QNVS01000006.1"/>
</dbReference>
<name>A0A3D9BSE8_9FLAO</name>
<protein>
    <submittedName>
        <fullName evidence="1">Uncharacterized protein</fullName>
    </submittedName>
</protein>
<dbReference type="AlphaFoldDB" id="A0A3D9BSE8"/>
<organism evidence="1 2">
    <name type="scientific">Chryseobacterium piscium</name>
    <dbReference type="NCBI Taxonomy" id="333702"/>
    <lineage>
        <taxon>Bacteria</taxon>
        <taxon>Pseudomonadati</taxon>
        <taxon>Bacteroidota</taxon>
        <taxon>Flavobacteriia</taxon>
        <taxon>Flavobacteriales</taxon>
        <taxon>Weeksellaceae</taxon>
        <taxon>Chryseobacterium group</taxon>
        <taxon>Chryseobacterium</taxon>
    </lineage>
</organism>
<sequence>MKFLFSVLIILFINSCKKNDKQNIEKRDFIVSKFNDDSKKHFEEAKLNNPELAEIKEVNLYDYPKGAVNFIFLKDNSVYYYNEELIWNWCGWGSDEVIPIKRSLHEDSLHQISFNNIYSFLDAQSLDKNMKNHRNELQHLSFAFENDTIKNYNVSKLLQDIDSLGYHSYTVRRMAEFEGNALRKRR</sequence>
<dbReference type="EMBL" id="QNVS01000006">
    <property type="protein sequence ID" value="REC56445.1"/>
    <property type="molecule type" value="Genomic_DNA"/>
</dbReference>
<evidence type="ECO:0000313" key="2">
    <source>
        <dbReference type="Proteomes" id="UP000256512"/>
    </source>
</evidence>
<dbReference type="Proteomes" id="UP000256512">
    <property type="component" value="Unassembled WGS sequence"/>
</dbReference>
<evidence type="ECO:0000313" key="1">
    <source>
        <dbReference type="EMBL" id="REC56445.1"/>
    </source>
</evidence>
<gene>
    <name evidence="1" type="ORF">DRF62_03830</name>
</gene>
<keyword evidence="2" id="KW-1185">Reference proteome</keyword>
<reference evidence="1 2" key="1">
    <citation type="journal article" date="2006" name="Int. J. Syst. Evol. Microbiol.">
        <title>Chryseobacterium piscium sp. nov., isolated from fish of the South Atlantic Ocean off South Africa.</title>
        <authorList>
            <person name="de Beer H."/>
            <person name="Hugo C.J."/>
            <person name="Jooste P.J."/>
            <person name="Vancanneyt M."/>
            <person name="Coenye T."/>
            <person name="Vandamme P."/>
        </authorList>
    </citation>
    <scope>NUCLEOTIDE SEQUENCE [LARGE SCALE GENOMIC DNA]</scope>
    <source>
        <strain evidence="1 2">CCUG 51923</strain>
    </source>
</reference>